<gene>
    <name evidence="2" type="ORF">ODALV1_LOCUS7642</name>
</gene>
<keyword evidence="3" id="KW-1185">Reference proteome</keyword>
<feature type="compositionally biased region" description="Basic residues" evidence="1">
    <location>
        <begin position="111"/>
        <end position="122"/>
    </location>
</feature>
<protein>
    <submittedName>
        <fullName evidence="2">Uncharacterized protein</fullName>
    </submittedName>
</protein>
<feature type="region of interest" description="Disordered" evidence="1">
    <location>
        <begin position="111"/>
        <end position="130"/>
    </location>
</feature>
<dbReference type="Proteomes" id="UP001642540">
    <property type="component" value="Unassembled WGS sequence"/>
</dbReference>
<evidence type="ECO:0000313" key="3">
    <source>
        <dbReference type="Proteomes" id="UP001642540"/>
    </source>
</evidence>
<evidence type="ECO:0000313" key="2">
    <source>
        <dbReference type="EMBL" id="CAL8090431.1"/>
    </source>
</evidence>
<accession>A0ABP1QA42</accession>
<proteinExistence type="predicted"/>
<evidence type="ECO:0000256" key="1">
    <source>
        <dbReference type="SAM" id="MobiDB-lite"/>
    </source>
</evidence>
<name>A0ABP1QA42_9HEXA</name>
<reference evidence="2 3" key="1">
    <citation type="submission" date="2024-08" db="EMBL/GenBank/DDBJ databases">
        <authorList>
            <person name="Cucini C."/>
            <person name="Frati F."/>
        </authorList>
    </citation>
    <scope>NUCLEOTIDE SEQUENCE [LARGE SCALE GENOMIC DNA]</scope>
</reference>
<dbReference type="EMBL" id="CAXLJM020000024">
    <property type="protein sequence ID" value="CAL8090431.1"/>
    <property type="molecule type" value="Genomic_DNA"/>
</dbReference>
<comment type="caution">
    <text evidence="2">The sequence shown here is derived from an EMBL/GenBank/DDBJ whole genome shotgun (WGS) entry which is preliminary data.</text>
</comment>
<sequence>MSMAFKVNFVIIINTSRHFPNVTEEYYQKLLGPDEGIQLLNLHQCVLAAYKGNARINRMERPNKGRNTVMGNMIRNRMKDETLKKGIMGRSLGSPNSEMKAVCIKGSTMKCHRKPSKNKRTNGLKSFLKG</sequence>
<organism evidence="2 3">
    <name type="scientific">Orchesella dallaii</name>
    <dbReference type="NCBI Taxonomy" id="48710"/>
    <lineage>
        <taxon>Eukaryota</taxon>
        <taxon>Metazoa</taxon>
        <taxon>Ecdysozoa</taxon>
        <taxon>Arthropoda</taxon>
        <taxon>Hexapoda</taxon>
        <taxon>Collembola</taxon>
        <taxon>Entomobryomorpha</taxon>
        <taxon>Entomobryoidea</taxon>
        <taxon>Orchesellidae</taxon>
        <taxon>Orchesellinae</taxon>
        <taxon>Orchesella</taxon>
    </lineage>
</organism>